<proteinExistence type="predicted"/>
<evidence type="ECO:0000313" key="2">
    <source>
        <dbReference type="EMBL" id="UNZ06359.1"/>
    </source>
</evidence>
<dbReference type="PANTHER" id="PTHR43464">
    <property type="entry name" value="METHYLTRANSFERASE"/>
    <property type="match status" value="1"/>
</dbReference>
<dbReference type="InterPro" id="IPR041698">
    <property type="entry name" value="Methyltransf_25"/>
</dbReference>
<feature type="domain" description="Methyltransferase" evidence="1">
    <location>
        <begin position="41"/>
        <end position="132"/>
    </location>
</feature>
<dbReference type="EMBL" id="CP094298">
    <property type="protein sequence ID" value="UNZ06359.1"/>
    <property type="molecule type" value="Genomic_DNA"/>
</dbReference>
<dbReference type="Gene3D" id="3.40.50.150">
    <property type="entry name" value="Vaccinia Virus protein VP39"/>
    <property type="match status" value="1"/>
</dbReference>
<gene>
    <name evidence="2" type="ORF">SRIMR7_29835</name>
</gene>
<organism evidence="2 3">
    <name type="scientific">Streptomyces rimosus subsp. rimosus</name>
    <dbReference type="NCBI Taxonomy" id="132474"/>
    <lineage>
        <taxon>Bacteria</taxon>
        <taxon>Bacillati</taxon>
        <taxon>Actinomycetota</taxon>
        <taxon>Actinomycetes</taxon>
        <taxon>Kitasatosporales</taxon>
        <taxon>Streptomycetaceae</taxon>
        <taxon>Streptomyces</taxon>
    </lineage>
</organism>
<protein>
    <recommendedName>
        <fullName evidence="1">Methyltransferase domain-containing protein</fullName>
    </recommendedName>
</protein>
<sequence length="246" mass="27591">MRSRFDALARLYEDMAELPWRRDLESYSVRELLGDLTGRSVLDIGCGTGQYCRMLRRAGAGRVVGYDISAGMIAHAADRESWEPLGIRYTTEPPADGTFDIALGVYVLPYATAYDELVELCAVAARALVPGGLFVALPVNPDYDGRPTYYERYGIRLHEDEPRADASRITLELCFDAYEVSVEARHWTRRALQQALLDAGFTGIDWHPFRVSPAALRSYGTDFWSPYLRCPHAALISCRTPRPHAP</sequence>
<dbReference type="PANTHER" id="PTHR43464:SF23">
    <property type="entry name" value="JUVENILE HORMONE ACID O-METHYLTRANSFERASE"/>
    <property type="match status" value="1"/>
</dbReference>
<dbReference type="SUPFAM" id="SSF53335">
    <property type="entry name" value="S-adenosyl-L-methionine-dependent methyltransferases"/>
    <property type="match status" value="1"/>
</dbReference>
<evidence type="ECO:0000313" key="3">
    <source>
        <dbReference type="Proteomes" id="UP000829494"/>
    </source>
</evidence>
<dbReference type="GeneID" id="66854509"/>
<reference evidence="2 3" key="1">
    <citation type="submission" date="2022-03" db="EMBL/GenBank/DDBJ databases">
        <title>Complete genome of Streptomyces rimosus ssp. rimosus R7 (=ATCC 10970).</title>
        <authorList>
            <person name="Beganovic S."/>
            <person name="Ruckert C."/>
            <person name="Busche T."/>
            <person name="Kalinowski J."/>
            <person name="Wittmann C."/>
        </authorList>
    </citation>
    <scope>NUCLEOTIDE SEQUENCE [LARGE SCALE GENOMIC DNA]</scope>
    <source>
        <strain evidence="2 3">R7</strain>
    </source>
</reference>
<dbReference type="CDD" id="cd02440">
    <property type="entry name" value="AdoMet_MTases"/>
    <property type="match status" value="1"/>
</dbReference>
<dbReference type="RefSeq" id="WP_003982827.1">
    <property type="nucleotide sequence ID" value="NZ_CP043497.1"/>
</dbReference>
<evidence type="ECO:0000259" key="1">
    <source>
        <dbReference type="Pfam" id="PF13649"/>
    </source>
</evidence>
<dbReference type="InterPro" id="IPR029063">
    <property type="entry name" value="SAM-dependent_MTases_sf"/>
</dbReference>
<dbReference type="Pfam" id="PF13649">
    <property type="entry name" value="Methyltransf_25"/>
    <property type="match status" value="1"/>
</dbReference>
<name>A0ABY3Z890_STRRM</name>
<dbReference type="Proteomes" id="UP000829494">
    <property type="component" value="Chromosome"/>
</dbReference>
<keyword evidence="3" id="KW-1185">Reference proteome</keyword>
<accession>A0ABY3Z890</accession>